<keyword evidence="1" id="KW-0472">Membrane</keyword>
<reference evidence="2" key="1">
    <citation type="submission" date="2020-02" db="EMBL/GenBank/DDBJ databases">
        <title>Draft genome sequence of Candidatus Afipia apatlaquensis IBT-C3, a potential strain for decolorization of textile dyes.</title>
        <authorList>
            <person name="Sanchez-Reyes A."/>
            <person name="Breton-Deval L."/>
            <person name="Mangelson H."/>
            <person name="Sanchez-Flores A."/>
        </authorList>
    </citation>
    <scope>NUCLEOTIDE SEQUENCE [LARGE SCALE GENOMIC DNA]</scope>
    <source>
        <strain evidence="2">IBT-C3</strain>
    </source>
</reference>
<evidence type="ECO:0000313" key="2">
    <source>
        <dbReference type="EMBL" id="NGX93954.1"/>
    </source>
</evidence>
<evidence type="ECO:0000256" key="1">
    <source>
        <dbReference type="SAM" id="Phobius"/>
    </source>
</evidence>
<proteinExistence type="predicted"/>
<dbReference type="AlphaFoldDB" id="A0A7C9VJD7"/>
<keyword evidence="1" id="KW-0812">Transmembrane</keyword>
<dbReference type="EMBL" id="JAAMRR010000077">
    <property type="protein sequence ID" value="NGX93954.1"/>
    <property type="molecule type" value="Genomic_DNA"/>
</dbReference>
<sequence length="203" mass="22192">MSTLSPQDHLNPQNPLYYAPRWLRERSAPPSAPLSESISELSEAGAERLRRPISTRSSYDALLEGAVAEALQHPLDPEVIHEPPEFTHERDQRRALLGVAGRFGAAIGISAIVALFFVIMVPASQDNARQPDGAGSSASGIFQSVKAALYAPTQEREDSKSAVSEFQTILTSARTNQPAPTHEQSETLLQQFLQWQQKPAQVP</sequence>
<accession>A0A7C9VJD7</accession>
<keyword evidence="1" id="KW-1133">Transmembrane helix</keyword>
<organism evidence="2 3">
    <name type="scientific">Candidatus Afipia apatlaquensis</name>
    <dbReference type="NCBI Taxonomy" id="2712852"/>
    <lineage>
        <taxon>Bacteria</taxon>
        <taxon>Pseudomonadati</taxon>
        <taxon>Pseudomonadota</taxon>
        <taxon>Alphaproteobacteria</taxon>
        <taxon>Hyphomicrobiales</taxon>
        <taxon>Nitrobacteraceae</taxon>
        <taxon>Afipia</taxon>
    </lineage>
</organism>
<protein>
    <submittedName>
        <fullName evidence="2">Uncharacterized protein</fullName>
    </submittedName>
</protein>
<name>A0A7C9VJD7_9BRAD</name>
<feature type="transmembrane region" description="Helical" evidence="1">
    <location>
        <begin position="99"/>
        <end position="121"/>
    </location>
</feature>
<keyword evidence="3" id="KW-1185">Reference proteome</keyword>
<gene>
    <name evidence="2" type="ORF">G4V63_01470</name>
</gene>
<evidence type="ECO:0000313" key="3">
    <source>
        <dbReference type="Proteomes" id="UP000480266"/>
    </source>
</evidence>
<dbReference type="Proteomes" id="UP000480266">
    <property type="component" value="Unassembled WGS sequence"/>
</dbReference>
<comment type="caution">
    <text evidence="2">The sequence shown here is derived from an EMBL/GenBank/DDBJ whole genome shotgun (WGS) entry which is preliminary data.</text>
</comment>